<accession>A0A073CG78</accession>
<proteinExistence type="predicted"/>
<reference evidence="1 2" key="1">
    <citation type="journal article" date="2014" name="Appl. Environ. Microbiol.">
        <title>Elucidation of insertion elements encoded on plasmids and in vitro construction of shuttle vectors from the toxic cyanobacterium Planktothrix.</title>
        <authorList>
            <person name="Christiansen G."/>
            <person name="Goesmann A."/>
            <person name="Kurmayer R."/>
        </authorList>
    </citation>
    <scope>NUCLEOTIDE SEQUENCE [LARGE SCALE GENOMIC DNA]</scope>
    <source>
        <strain evidence="1 2">NIVA-CYA 126/8</strain>
    </source>
</reference>
<dbReference type="Proteomes" id="UP000027395">
    <property type="component" value="Chromosome"/>
</dbReference>
<dbReference type="HOGENOM" id="CLU_2651303_0_0_3"/>
<name>A0A073CG78_PLAA1</name>
<keyword evidence="2" id="KW-1185">Reference proteome</keyword>
<sequence>MKSRFRYPHFWLKISMLRQSDVARMLGVSHQRVSQLRLRHRIEFTWNRNLKTWVTTIAEVEYSLACRTERSTIIKN</sequence>
<gene>
    <name evidence="1" type="ORF">A19Y_1678</name>
</gene>
<dbReference type="PATRIC" id="fig|388467.6.peg.1621"/>
<evidence type="ECO:0000313" key="2">
    <source>
        <dbReference type="Proteomes" id="UP000027395"/>
    </source>
</evidence>
<protein>
    <submittedName>
        <fullName evidence="1">Uncharacterized protein</fullName>
    </submittedName>
</protein>
<dbReference type="STRING" id="388467.A19Y_1678"/>
<organism evidence="1 2">
    <name type="scientific">Planktothrix agardhii (strain NIVA-CYA 126/8)</name>
    <dbReference type="NCBI Taxonomy" id="388467"/>
    <lineage>
        <taxon>Bacteria</taxon>
        <taxon>Bacillati</taxon>
        <taxon>Cyanobacteriota</taxon>
        <taxon>Cyanophyceae</taxon>
        <taxon>Oscillatoriophycideae</taxon>
        <taxon>Oscillatoriales</taxon>
        <taxon>Microcoleaceae</taxon>
        <taxon>Planktothrix</taxon>
    </lineage>
</organism>
<dbReference type="AlphaFoldDB" id="A0A073CG78"/>
<dbReference type="EMBL" id="CM002803">
    <property type="protein sequence ID" value="KEI66688.1"/>
    <property type="molecule type" value="Genomic_DNA"/>
</dbReference>
<evidence type="ECO:0000313" key="1">
    <source>
        <dbReference type="EMBL" id="KEI66688.1"/>
    </source>
</evidence>